<gene>
    <name evidence="2" type="ORF">S01H1_32715</name>
</gene>
<protein>
    <submittedName>
        <fullName evidence="2">Uncharacterized protein</fullName>
    </submittedName>
</protein>
<evidence type="ECO:0000256" key="1">
    <source>
        <dbReference type="SAM" id="Phobius"/>
    </source>
</evidence>
<accession>X0VXZ3</accession>
<keyword evidence="1" id="KW-0812">Transmembrane</keyword>
<sequence>HIWCVIIGFLLFIFWGMAFQHADKGNYIVSWVSIFLAGAVILYTWLASNRQEQIFNKSQDVLSQILTTTTEVRGKTERIESQLTDMQLMGSPETKETVSDASQVMKEQTLDLSQCPHFGLIVLHCLAESFENKKPFIVWDVGDRIAASFDRIKDYTSLHVGYTLGVISILKSLWGQNNITLSGKTLRDMEIDAKSLPREIIEQIKTHIKKRIEGPDLVQAIKDSLIDSIEQIDKYFAELKKSA</sequence>
<dbReference type="EMBL" id="BARS01020272">
    <property type="protein sequence ID" value="GAG05361.1"/>
    <property type="molecule type" value="Genomic_DNA"/>
</dbReference>
<keyword evidence="1" id="KW-0472">Membrane</keyword>
<proteinExistence type="predicted"/>
<organism evidence="2">
    <name type="scientific">marine sediment metagenome</name>
    <dbReference type="NCBI Taxonomy" id="412755"/>
    <lineage>
        <taxon>unclassified sequences</taxon>
        <taxon>metagenomes</taxon>
        <taxon>ecological metagenomes</taxon>
    </lineage>
</organism>
<comment type="caution">
    <text evidence="2">The sequence shown here is derived from an EMBL/GenBank/DDBJ whole genome shotgun (WGS) entry which is preliminary data.</text>
</comment>
<name>X0VXZ3_9ZZZZ</name>
<feature type="transmembrane region" description="Helical" evidence="1">
    <location>
        <begin position="28"/>
        <end position="47"/>
    </location>
</feature>
<evidence type="ECO:0000313" key="2">
    <source>
        <dbReference type="EMBL" id="GAG05361.1"/>
    </source>
</evidence>
<keyword evidence="1" id="KW-1133">Transmembrane helix</keyword>
<reference evidence="2" key="1">
    <citation type="journal article" date="2014" name="Front. Microbiol.">
        <title>High frequency of phylogenetically diverse reductive dehalogenase-homologous genes in deep subseafloor sedimentary metagenomes.</title>
        <authorList>
            <person name="Kawai M."/>
            <person name="Futagami T."/>
            <person name="Toyoda A."/>
            <person name="Takaki Y."/>
            <person name="Nishi S."/>
            <person name="Hori S."/>
            <person name="Arai W."/>
            <person name="Tsubouchi T."/>
            <person name="Morono Y."/>
            <person name="Uchiyama I."/>
            <person name="Ito T."/>
            <person name="Fujiyama A."/>
            <person name="Inagaki F."/>
            <person name="Takami H."/>
        </authorList>
    </citation>
    <scope>NUCLEOTIDE SEQUENCE</scope>
    <source>
        <strain evidence="2">Expedition CK06-06</strain>
    </source>
</reference>
<feature type="non-terminal residue" evidence="2">
    <location>
        <position position="1"/>
    </location>
</feature>
<dbReference type="AlphaFoldDB" id="X0VXZ3"/>